<evidence type="ECO:0000256" key="1">
    <source>
        <dbReference type="SAM" id="MobiDB-lite"/>
    </source>
</evidence>
<evidence type="ECO:0000313" key="4">
    <source>
        <dbReference type="Proteomes" id="UP000335636"/>
    </source>
</evidence>
<protein>
    <submittedName>
        <fullName evidence="3">Uncharacterized protein</fullName>
    </submittedName>
</protein>
<dbReference type="EMBL" id="CABDUW010000481">
    <property type="protein sequence ID" value="VTJ69859.1"/>
    <property type="molecule type" value="Genomic_DNA"/>
</dbReference>
<evidence type="ECO:0000313" key="3">
    <source>
        <dbReference type="EMBL" id="VTJ69859.1"/>
    </source>
</evidence>
<name>A0A5E4BLR8_MARMO</name>
<reference evidence="2" key="2">
    <citation type="submission" date="2020-08" db="EMBL/GenBank/DDBJ databases">
        <authorList>
            <person name="Shumante A."/>
            <person name="Zimin A.V."/>
            <person name="Puiu D."/>
            <person name="Salzberg S.L."/>
        </authorList>
    </citation>
    <scope>NUCLEOTIDE SEQUENCE</scope>
    <source>
        <strain evidence="2">WC2-LM</strain>
        <tissue evidence="2">Liver</tissue>
    </source>
</reference>
<dbReference type="AlphaFoldDB" id="A0A5E4BLR8"/>
<dbReference type="Proteomes" id="UP000662637">
    <property type="component" value="Unassembled WGS sequence"/>
</dbReference>
<evidence type="ECO:0000313" key="2">
    <source>
        <dbReference type="EMBL" id="KAF7463199.1"/>
    </source>
</evidence>
<feature type="compositionally biased region" description="Polar residues" evidence="1">
    <location>
        <begin position="60"/>
        <end position="75"/>
    </location>
</feature>
<accession>A0A5E4BLR8</accession>
<organism evidence="3 4">
    <name type="scientific">Marmota monax</name>
    <name type="common">Woodchuck</name>
    <dbReference type="NCBI Taxonomy" id="9995"/>
    <lineage>
        <taxon>Eukaryota</taxon>
        <taxon>Metazoa</taxon>
        <taxon>Chordata</taxon>
        <taxon>Craniata</taxon>
        <taxon>Vertebrata</taxon>
        <taxon>Euteleostomi</taxon>
        <taxon>Mammalia</taxon>
        <taxon>Eutheria</taxon>
        <taxon>Euarchontoglires</taxon>
        <taxon>Glires</taxon>
        <taxon>Rodentia</taxon>
        <taxon>Sciuromorpha</taxon>
        <taxon>Sciuridae</taxon>
        <taxon>Xerinae</taxon>
        <taxon>Marmotini</taxon>
        <taxon>Marmota</taxon>
    </lineage>
</organism>
<proteinExistence type="predicted"/>
<dbReference type="Proteomes" id="UP000335636">
    <property type="component" value="Unassembled WGS sequence"/>
</dbReference>
<dbReference type="EMBL" id="WJEC01008251">
    <property type="protein sequence ID" value="KAF7463199.1"/>
    <property type="molecule type" value="Genomic_DNA"/>
</dbReference>
<feature type="compositionally biased region" description="Polar residues" evidence="1">
    <location>
        <begin position="13"/>
        <end position="22"/>
    </location>
</feature>
<feature type="region of interest" description="Disordered" evidence="1">
    <location>
        <begin position="1"/>
        <end position="42"/>
    </location>
</feature>
<keyword evidence="4" id="KW-1185">Reference proteome</keyword>
<reference evidence="3 4" key="1">
    <citation type="submission" date="2019-04" db="EMBL/GenBank/DDBJ databases">
        <authorList>
            <person name="Alioto T."/>
            <person name="Alioto T."/>
        </authorList>
    </citation>
    <scope>NUCLEOTIDE SEQUENCE [LARGE SCALE GENOMIC DNA]</scope>
</reference>
<feature type="region of interest" description="Disordered" evidence="1">
    <location>
        <begin position="54"/>
        <end position="85"/>
    </location>
</feature>
<sequence length="133" mass="14555">MVYEEGYAMLTGEASQSSQISEQDLRGRIRSSPTSASEGTRRAVAAMGHQVFQNEKGEQETQAQGRGGCQFSSQPRPIRKGKGSKRTTVTVKVWVGCIPPCETPQGLLDDRWPVPCYHASVGLGVRRGRFTDL</sequence>
<gene>
    <name evidence="2" type="ORF">GHT09_010178</name>
    <name evidence="3" type="ORF">MONAX_5E033510</name>
</gene>